<dbReference type="PROSITE" id="PS50054">
    <property type="entry name" value="TYR_PHOSPHATASE_DUAL"/>
    <property type="match status" value="1"/>
</dbReference>
<dbReference type="InterPro" id="IPR029021">
    <property type="entry name" value="Prot-tyrosine_phosphatase-like"/>
</dbReference>
<feature type="domain" description="Tyrosine-protein phosphatase" evidence="4">
    <location>
        <begin position="1"/>
        <end position="137"/>
    </location>
</feature>
<dbReference type="PANTHER" id="PTHR45961:SF6">
    <property type="entry name" value="IP21249P"/>
    <property type="match status" value="1"/>
</dbReference>
<dbReference type="Proteomes" id="UP000321532">
    <property type="component" value="Unassembled WGS sequence"/>
</dbReference>
<dbReference type="RefSeq" id="WP_146904922.1">
    <property type="nucleotide sequence ID" value="NZ_BJYS01000054.1"/>
</dbReference>
<dbReference type="SMART" id="SM00195">
    <property type="entry name" value="DSPc"/>
    <property type="match status" value="1"/>
</dbReference>
<dbReference type="AlphaFoldDB" id="A0A512B5G6"/>
<organism evidence="5 6">
    <name type="scientific">Adhaeribacter aerolatus</name>
    <dbReference type="NCBI Taxonomy" id="670289"/>
    <lineage>
        <taxon>Bacteria</taxon>
        <taxon>Pseudomonadati</taxon>
        <taxon>Bacteroidota</taxon>
        <taxon>Cytophagia</taxon>
        <taxon>Cytophagales</taxon>
        <taxon>Hymenobacteraceae</taxon>
        <taxon>Adhaeribacter</taxon>
    </lineage>
</organism>
<dbReference type="InterPro" id="IPR052103">
    <property type="entry name" value="Dual_spec_Phospatases"/>
</dbReference>
<dbReference type="SUPFAM" id="SSF52799">
    <property type="entry name" value="(Phosphotyrosine protein) phosphatases II"/>
    <property type="match status" value="1"/>
</dbReference>
<dbReference type="CDD" id="cd14498">
    <property type="entry name" value="DSP"/>
    <property type="match status" value="1"/>
</dbReference>
<dbReference type="Gene3D" id="3.90.190.10">
    <property type="entry name" value="Protein tyrosine phosphatase superfamily"/>
    <property type="match status" value="1"/>
</dbReference>
<keyword evidence="3" id="KW-0904">Protein phosphatase</keyword>
<dbReference type="EMBL" id="BJYS01000054">
    <property type="protein sequence ID" value="GEO07215.1"/>
    <property type="molecule type" value="Genomic_DNA"/>
</dbReference>
<gene>
    <name evidence="5" type="ORF">AAE02nite_48790</name>
</gene>
<comment type="similarity">
    <text evidence="1">Belongs to the protein-tyrosine phosphatase family. Non-receptor class dual specificity subfamily.</text>
</comment>
<comment type="caution">
    <text evidence="5">The sequence shown here is derived from an EMBL/GenBank/DDBJ whole genome shotgun (WGS) entry which is preliminary data.</text>
</comment>
<keyword evidence="2" id="KW-0378">Hydrolase</keyword>
<dbReference type="PANTHER" id="PTHR45961">
    <property type="entry name" value="IP21249P"/>
    <property type="match status" value="1"/>
</dbReference>
<evidence type="ECO:0000256" key="2">
    <source>
        <dbReference type="ARBA" id="ARBA00022801"/>
    </source>
</evidence>
<evidence type="ECO:0000259" key="4">
    <source>
        <dbReference type="PROSITE" id="PS50054"/>
    </source>
</evidence>
<accession>A0A512B5G6</accession>
<keyword evidence="6" id="KW-1185">Reference proteome</keyword>
<sequence length="150" mass="16966">MIAIRPWLFLGKYHETFELPPLQAHQISAMLQFAGKVEYPEIQTLYIPIEDGVPIPLEILKKGIGFILSQQQAGKKVMVSCGAAISRSVTFIIAALKEVENIPLLEAYQSVLNAHVGALPHPALWQSLCTYYNEDVPYWQLLKRYNRRTG</sequence>
<protein>
    <recommendedName>
        <fullName evidence="4">Tyrosine-protein phosphatase domain-containing protein</fullName>
    </recommendedName>
</protein>
<evidence type="ECO:0000256" key="3">
    <source>
        <dbReference type="ARBA" id="ARBA00022912"/>
    </source>
</evidence>
<proteinExistence type="inferred from homology"/>
<dbReference type="Pfam" id="PF00782">
    <property type="entry name" value="DSPc"/>
    <property type="match status" value="1"/>
</dbReference>
<dbReference type="GO" id="GO:0004721">
    <property type="term" value="F:phosphoprotein phosphatase activity"/>
    <property type="evidence" value="ECO:0007669"/>
    <property type="project" value="UniProtKB-KW"/>
</dbReference>
<reference evidence="5 6" key="1">
    <citation type="submission" date="2019-07" db="EMBL/GenBank/DDBJ databases">
        <title>Whole genome shotgun sequence of Adhaeribacter aerolatus NBRC 106133.</title>
        <authorList>
            <person name="Hosoyama A."/>
            <person name="Uohara A."/>
            <person name="Ohji S."/>
            <person name="Ichikawa N."/>
        </authorList>
    </citation>
    <scope>NUCLEOTIDE SEQUENCE [LARGE SCALE GENOMIC DNA]</scope>
    <source>
        <strain evidence="5 6">NBRC 106133</strain>
    </source>
</reference>
<dbReference type="InterPro" id="IPR000340">
    <property type="entry name" value="Dual-sp_phosphatase_cat-dom"/>
</dbReference>
<evidence type="ECO:0000313" key="5">
    <source>
        <dbReference type="EMBL" id="GEO07215.1"/>
    </source>
</evidence>
<evidence type="ECO:0000256" key="1">
    <source>
        <dbReference type="ARBA" id="ARBA00008601"/>
    </source>
</evidence>
<dbReference type="InterPro" id="IPR020422">
    <property type="entry name" value="TYR_PHOSPHATASE_DUAL_dom"/>
</dbReference>
<name>A0A512B5G6_9BACT</name>
<evidence type="ECO:0000313" key="6">
    <source>
        <dbReference type="Proteomes" id="UP000321532"/>
    </source>
</evidence>
<dbReference type="OrthoDB" id="9806482at2"/>